<dbReference type="EMBL" id="MGFJ01000030">
    <property type="protein sequence ID" value="OGM02096.1"/>
    <property type="molecule type" value="Genomic_DNA"/>
</dbReference>
<dbReference type="AlphaFoldDB" id="A0A1F7WGY6"/>
<organism evidence="1 2">
    <name type="scientific">Candidatus Woesebacteria bacterium GWA1_41_8</name>
    <dbReference type="NCBI Taxonomy" id="1802471"/>
    <lineage>
        <taxon>Bacteria</taxon>
        <taxon>Candidatus Woeseibacteriota</taxon>
    </lineage>
</organism>
<evidence type="ECO:0000313" key="1">
    <source>
        <dbReference type="EMBL" id="OGM02096.1"/>
    </source>
</evidence>
<comment type="caution">
    <text evidence="1">The sequence shown here is derived from an EMBL/GenBank/DDBJ whole genome shotgun (WGS) entry which is preliminary data.</text>
</comment>
<reference evidence="1 2" key="1">
    <citation type="journal article" date="2016" name="Nat. Commun.">
        <title>Thousands of microbial genomes shed light on interconnected biogeochemical processes in an aquifer system.</title>
        <authorList>
            <person name="Anantharaman K."/>
            <person name="Brown C.T."/>
            <person name="Hug L.A."/>
            <person name="Sharon I."/>
            <person name="Castelle C.J."/>
            <person name="Probst A.J."/>
            <person name="Thomas B.C."/>
            <person name="Singh A."/>
            <person name="Wilkins M.J."/>
            <person name="Karaoz U."/>
            <person name="Brodie E.L."/>
            <person name="Williams K.H."/>
            <person name="Hubbard S.S."/>
            <person name="Banfield J.F."/>
        </authorList>
    </citation>
    <scope>NUCLEOTIDE SEQUENCE [LARGE SCALE GENOMIC DNA]</scope>
</reference>
<dbReference type="Proteomes" id="UP000176198">
    <property type="component" value="Unassembled WGS sequence"/>
</dbReference>
<name>A0A1F7WGY6_9BACT</name>
<protein>
    <submittedName>
        <fullName evidence="1">Uncharacterized protein</fullName>
    </submittedName>
</protein>
<accession>A0A1F7WGY6</accession>
<evidence type="ECO:0000313" key="2">
    <source>
        <dbReference type="Proteomes" id="UP000176198"/>
    </source>
</evidence>
<sequence length="125" mass="13817">METNQQTEITPIPLVEREAFLESFLESGTELVKKERYQEAVKYLRNGAVAKTLGFDLEDDSRVFFIRKTPNEENVATIAGDVAYNSKFTRGPNKSGTLTIAEIFALEPAITGRPAPPIPLPCGTK</sequence>
<proteinExistence type="predicted"/>
<gene>
    <name evidence="1" type="ORF">A2115_03640</name>
</gene>